<evidence type="ECO:0008006" key="4">
    <source>
        <dbReference type="Google" id="ProtNLM"/>
    </source>
</evidence>
<dbReference type="AlphaFoldDB" id="A0A1Y6BB95"/>
<dbReference type="OrthoDB" id="5846020at2"/>
<gene>
    <name evidence="2" type="ORF">SAMN06296036_102100</name>
</gene>
<evidence type="ECO:0000256" key="1">
    <source>
        <dbReference type="SAM" id="SignalP"/>
    </source>
</evidence>
<keyword evidence="3" id="KW-1185">Reference proteome</keyword>
<dbReference type="RefSeq" id="WP_132315558.1">
    <property type="nucleotide sequence ID" value="NZ_FWZT01000002.1"/>
</dbReference>
<feature type="chain" id="PRO_5012260908" description="Alpha/beta hydrolase family protein" evidence="1">
    <location>
        <begin position="19"/>
        <end position="361"/>
    </location>
</feature>
<accession>A0A1Y6BB95</accession>
<dbReference type="EMBL" id="FWZT01000002">
    <property type="protein sequence ID" value="SME94219.1"/>
    <property type="molecule type" value="Genomic_DNA"/>
</dbReference>
<dbReference type="STRING" id="1513793.SAMN06296036_102100"/>
<reference evidence="3" key="1">
    <citation type="submission" date="2017-04" db="EMBL/GenBank/DDBJ databases">
        <authorList>
            <person name="Varghese N."/>
            <person name="Submissions S."/>
        </authorList>
    </citation>
    <scope>NUCLEOTIDE SEQUENCE [LARGE SCALE GENOMIC DNA]</scope>
    <source>
        <strain evidence="3">RKEM611</strain>
    </source>
</reference>
<proteinExistence type="predicted"/>
<protein>
    <recommendedName>
        <fullName evidence="4">Alpha/beta hydrolase family protein</fullName>
    </recommendedName>
</protein>
<name>A0A1Y6BB95_9BACT</name>
<organism evidence="2 3">
    <name type="scientific">Pseudobacteriovorax antillogorgiicola</name>
    <dbReference type="NCBI Taxonomy" id="1513793"/>
    <lineage>
        <taxon>Bacteria</taxon>
        <taxon>Pseudomonadati</taxon>
        <taxon>Bdellovibrionota</taxon>
        <taxon>Oligoflexia</taxon>
        <taxon>Oligoflexales</taxon>
        <taxon>Pseudobacteriovoracaceae</taxon>
        <taxon>Pseudobacteriovorax</taxon>
    </lineage>
</organism>
<dbReference type="Gene3D" id="3.40.50.1820">
    <property type="entry name" value="alpha/beta hydrolase"/>
    <property type="match status" value="1"/>
</dbReference>
<dbReference type="InterPro" id="IPR029058">
    <property type="entry name" value="AB_hydrolase_fold"/>
</dbReference>
<keyword evidence="1" id="KW-0732">Signal</keyword>
<dbReference type="Proteomes" id="UP000192907">
    <property type="component" value="Unassembled WGS sequence"/>
</dbReference>
<evidence type="ECO:0000313" key="3">
    <source>
        <dbReference type="Proteomes" id="UP000192907"/>
    </source>
</evidence>
<evidence type="ECO:0000313" key="2">
    <source>
        <dbReference type="EMBL" id="SME94219.1"/>
    </source>
</evidence>
<dbReference type="SUPFAM" id="SSF53474">
    <property type="entry name" value="alpha/beta-Hydrolases"/>
    <property type="match status" value="1"/>
</dbReference>
<sequence length="361" mass="41222">MRLFVLFFAVLMSQYSLSEEFAEHPVDISPQALRASYATDQSGFRIALENNVFYKATANAVTEFFDPSRPTLVYFHGWRLNNRDRGETVNFNHVLLPENAVNMWRRAGWNVVYYNWIQYADDQNFLRAECRIWSATCSNRNITWLDAEGKLNYLDEPESLSARIADEWMAAFGTRLDMNQELRFLGHSLGTQLAIAVADELLKNYDVAIDRLALTDLTSSVIGKRFLNGEWVGRRAFEIAEDLIQAGTAIENYRCWQVSRTFPLDQNIPFDQLVLTIERKLDFTAGGLIDFSAQDAQHRACFLTYFWSIEQGPSDDNLETFTGASVGTDVVRANHGRLLKQISGESSQTENPNDDQYEIAN</sequence>
<feature type="signal peptide" evidence="1">
    <location>
        <begin position="1"/>
        <end position="18"/>
    </location>
</feature>